<sequence>MGSSTATGDERLLPVGLRGKHSIRVCIDRGGTFTDCVGVFPVTPTAEHPGAERTVVVKLLSEDPTHYPDAPREGIRRILEAATGLAHARDALLDTSNLESIRMGTTVATNALLERKGEPCALVITRGFGDLLRIGNQARPRIFDLSIAKPDVLYQQVVEVDERVTLVGYTMDPRPGARAPPADAVLGRSGEHVRVLATPDWDAVREQLQQVHAAGIRSIAVCLMHAYTFTAHEDEVSRIAQEIGFSHVTLSSQLSPMVKIVPRAHSAT</sequence>
<organism evidence="1 2">
    <name type="scientific">Coemansia helicoidea</name>
    <dbReference type="NCBI Taxonomy" id="1286919"/>
    <lineage>
        <taxon>Eukaryota</taxon>
        <taxon>Fungi</taxon>
        <taxon>Fungi incertae sedis</taxon>
        <taxon>Zoopagomycota</taxon>
        <taxon>Kickxellomycotina</taxon>
        <taxon>Kickxellomycetes</taxon>
        <taxon>Kickxellales</taxon>
        <taxon>Kickxellaceae</taxon>
        <taxon>Coemansia</taxon>
    </lineage>
</organism>
<accession>A0ACC1KXK4</accession>
<name>A0ACC1KXK4_9FUNG</name>
<feature type="non-terminal residue" evidence="1">
    <location>
        <position position="268"/>
    </location>
</feature>
<gene>
    <name evidence="1" type="ORF">H4R21_004417</name>
</gene>
<protein>
    <submittedName>
        <fullName evidence="1">Uncharacterized protein</fullName>
    </submittedName>
</protein>
<keyword evidence="2" id="KW-1185">Reference proteome</keyword>
<dbReference type="Proteomes" id="UP001140087">
    <property type="component" value="Unassembled WGS sequence"/>
</dbReference>
<proteinExistence type="predicted"/>
<reference evidence="1" key="1">
    <citation type="submission" date="2022-07" db="EMBL/GenBank/DDBJ databases">
        <title>Phylogenomic reconstructions and comparative analyses of Kickxellomycotina fungi.</title>
        <authorList>
            <person name="Reynolds N.K."/>
            <person name="Stajich J.E."/>
            <person name="Barry K."/>
            <person name="Grigoriev I.V."/>
            <person name="Crous P."/>
            <person name="Smith M.E."/>
        </authorList>
    </citation>
    <scope>NUCLEOTIDE SEQUENCE</scope>
    <source>
        <strain evidence="1">BCRC 34780</strain>
    </source>
</reference>
<evidence type="ECO:0000313" key="1">
    <source>
        <dbReference type="EMBL" id="KAJ2797194.1"/>
    </source>
</evidence>
<dbReference type="EMBL" id="JANBUN010001659">
    <property type="protein sequence ID" value="KAJ2797194.1"/>
    <property type="molecule type" value="Genomic_DNA"/>
</dbReference>
<evidence type="ECO:0000313" key="2">
    <source>
        <dbReference type="Proteomes" id="UP001140087"/>
    </source>
</evidence>
<comment type="caution">
    <text evidence="1">The sequence shown here is derived from an EMBL/GenBank/DDBJ whole genome shotgun (WGS) entry which is preliminary data.</text>
</comment>